<dbReference type="Proteomes" id="UP001327225">
    <property type="component" value="Chromosome"/>
</dbReference>
<dbReference type="PIRSF" id="PIRSF000441">
    <property type="entry name" value="CysE"/>
    <property type="match status" value="1"/>
</dbReference>
<name>A0ABZ0ZQT9_9ACTN</name>
<organism evidence="5 6">
    <name type="scientific">Nocardioides bizhenqiangii</name>
    <dbReference type="NCBI Taxonomy" id="3095076"/>
    <lineage>
        <taxon>Bacteria</taxon>
        <taxon>Bacillati</taxon>
        <taxon>Actinomycetota</taxon>
        <taxon>Actinomycetes</taxon>
        <taxon>Propionibacteriales</taxon>
        <taxon>Nocardioidaceae</taxon>
        <taxon>Nocardioides</taxon>
    </lineage>
</organism>
<gene>
    <name evidence="5" type="ORF">SHK19_18760</name>
</gene>
<dbReference type="Gene3D" id="2.160.10.10">
    <property type="entry name" value="Hexapeptide repeat proteins"/>
    <property type="match status" value="1"/>
</dbReference>
<reference evidence="6" key="1">
    <citation type="submission" date="2023-12" db="EMBL/GenBank/DDBJ databases">
        <title>Novel species in genus Nocardioides.</title>
        <authorList>
            <person name="Zhou H."/>
        </authorList>
    </citation>
    <scope>NUCLEOTIDE SEQUENCE [LARGE SCALE GENOMIC DNA]</scope>
    <source>
        <strain evidence="6">HM61</strain>
    </source>
</reference>
<evidence type="ECO:0000256" key="3">
    <source>
        <dbReference type="ARBA" id="ARBA00023315"/>
    </source>
</evidence>
<dbReference type="CDD" id="cd03354">
    <property type="entry name" value="LbH_SAT"/>
    <property type="match status" value="1"/>
</dbReference>
<dbReference type="SUPFAM" id="SSF51161">
    <property type="entry name" value="Trimeric LpxA-like enzymes"/>
    <property type="match status" value="1"/>
</dbReference>
<evidence type="ECO:0000256" key="4">
    <source>
        <dbReference type="PIRNR" id="PIRNR000441"/>
    </source>
</evidence>
<dbReference type="InterPro" id="IPR011004">
    <property type="entry name" value="Trimer_LpxA-like_sf"/>
</dbReference>
<keyword evidence="3 4" id="KW-0012">Acyltransferase</keyword>
<accession>A0ABZ0ZQT9</accession>
<evidence type="ECO:0000313" key="5">
    <source>
        <dbReference type="EMBL" id="WQQ25997.1"/>
    </source>
</evidence>
<dbReference type="PROSITE" id="PS00101">
    <property type="entry name" value="HEXAPEP_TRANSFERASES"/>
    <property type="match status" value="1"/>
</dbReference>
<comment type="similarity">
    <text evidence="4">Belongs to the transferase hexapeptide repeat family.</text>
</comment>
<comment type="catalytic activity">
    <reaction evidence="4">
        <text>L-serine + acetyl-CoA = O-acetyl-L-serine + CoA</text>
        <dbReference type="Rhea" id="RHEA:24560"/>
        <dbReference type="ChEBI" id="CHEBI:33384"/>
        <dbReference type="ChEBI" id="CHEBI:57287"/>
        <dbReference type="ChEBI" id="CHEBI:57288"/>
        <dbReference type="ChEBI" id="CHEBI:58340"/>
        <dbReference type="EC" id="2.3.1.30"/>
    </reaction>
</comment>
<dbReference type="RefSeq" id="WP_322937139.1">
    <property type="nucleotide sequence ID" value="NZ_CP141059.1"/>
</dbReference>
<dbReference type="EMBL" id="CP141059">
    <property type="protein sequence ID" value="WQQ25997.1"/>
    <property type="molecule type" value="Genomic_DNA"/>
</dbReference>
<keyword evidence="6" id="KW-1185">Reference proteome</keyword>
<evidence type="ECO:0000256" key="1">
    <source>
        <dbReference type="ARBA" id="ARBA00022679"/>
    </source>
</evidence>
<evidence type="ECO:0000313" key="6">
    <source>
        <dbReference type="Proteomes" id="UP001327225"/>
    </source>
</evidence>
<dbReference type="InterPro" id="IPR018357">
    <property type="entry name" value="Hexapep_transf_CS"/>
</dbReference>
<dbReference type="InterPro" id="IPR005881">
    <property type="entry name" value="Ser_O-AcTrfase"/>
</dbReference>
<keyword evidence="2" id="KW-0677">Repeat</keyword>
<dbReference type="EC" id="2.3.1.30" evidence="4"/>
<keyword evidence="1 4" id="KW-0808">Transferase</keyword>
<dbReference type="PANTHER" id="PTHR42811">
    <property type="entry name" value="SERINE ACETYLTRANSFERASE"/>
    <property type="match status" value="1"/>
</dbReference>
<evidence type="ECO:0000256" key="2">
    <source>
        <dbReference type="ARBA" id="ARBA00022737"/>
    </source>
</evidence>
<proteinExistence type="inferred from homology"/>
<sequence>MRVHVDPRQPKLSYWAKVIGKALASPAVQVVVMYRISHVLYRNRLTRPFSFLLRSAAVVWGGTEIHPAAEIGPGLCLVHSQKILIAEGVRIGRNARISHGVSIGGDTGRGGPLSMAGWPTIGNNVTIALDSIVLGALTIGDEAFIGAQSFVVKDVPPRCVAMGSPARVVRKLTEEELDLIAQSDLTRPGD</sequence>
<dbReference type="InterPro" id="IPR045304">
    <property type="entry name" value="LbH_SAT"/>
</dbReference>
<protein>
    <recommendedName>
        <fullName evidence="4">Serine acetyltransferase</fullName>
        <ecNumber evidence="4">2.3.1.30</ecNumber>
    </recommendedName>
</protein>